<dbReference type="Pfam" id="PF03466">
    <property type="entry name" value="LysR_substrate"/>
    <property type="match status" value="1"/>
</dbReference>
<dbReference type="AlphaFoldDB" id="A0AAD0LBA5"/>
<dbReference type="Pfam" id="PF00126">
    <property type="entry name" value="HTH_1"/>
    <property type="match status" value="1"/>
</dbReference>
<dbReference type="SUPFAM" id="SSF53850">
    <property type="entry name" value="Periplasmic binding protein-like II"/>
    <property type="match status" value="1"/>
</dbReference>
<evidence type="ECO:0000313" key="7">
    <source>
        <dbReference type="Proteomes" id="UP000251617"/>
    </source>
</evidence>
<dbReference type="GO" id="GO:0005829">
    <property type="term" value="C:cytosol"/>
    <property type="evidence" value="ECO:0007669"/>
    <property type="project" value="TreeGrafter"/>
</dbReference>
<dbReference type="GO" id="GO:0003677">
    <property type="term" value="F:DNA binding"/>
    <property type="evidence" value="ECO:0007669"/>
    <property type="project" value="UniProtKB-KW"/>
</dbReference>
<reference evidence="6 7" key="1">
    <citation type="submission" date="2018-06" db="EMBL/GenBank/DDBJ databases">
        <title>The genome of Pseudomonas putida NX-1, a lignin degrader.</title>
        <authorList>
            <person name="Xu Z."/>
        </authorList>
    </citation>
    <scope>NUCLEOTIDE SEQUENCE [LARGE SCALE GENOMIC DNA]</scope>
    <source>
        <strain evidence="6 7">NX-1</strain>
    </source>
</reference>
<evidence type="ECO:0000256" key="3">
    <source>
        <dbReference type="ARBA" id="ARBA00023125"/>
    </source>
</evidence>
<dbReference type="InterPro" id="IPR036388">
    <property type="entry name" value="WH-like_DNA-bd_sf"/>
</dbReference>
<dbReference type="InterPro" id="IPR005119">
    <property type="entry name" value="LysR_subst-bd"/>
</dbReference>
<dbReference type="RefSeq" id="WP_112898526.1">
    <property type="nucleotide sequence ID" value="NZ_CP030750.1"/>
</dbReference>
<evidence type="ECO:0000256" key="4">
    <source>
        <dbReference type="ARBA" id="ARBA00023163"/>
    </source>
</evidence>
<dbReference type="PROSITE" id="PS50931">
    <property type="entry name" value="HTH_LYSR"/>
    <property type="match status" value="1"/>
</dbReference>
<sequence>MHFDLQDLRLLAAIAATGSLSKAAASFPVAVSAASTRLRLFEERSGLMLFTRRADGMQLTPSGRLVLESARGVLGEAQKLQDTLKELAGQRRINLHLAASTVTNSTLLPAVLGPFLADYPEVDLLLVEHKSVDVSRVVLAGECEIGVFDGNLVNDGLVSLPFRTERLVLLVPADHELATREQLRLVDALDHAFVCLPAERAMQRFVEELAMNLAMPLEIRVRAPSFEAIAQLVAQRAGLAIVPEIAAVRAEQELAVRRVALEERWATLELRICFRSWEGLSSHARQLVTFLSGQ</sequence>
<organism evidence="6 7">
    <name type="scientific">Pseudomonas putida</name>
    <name type="common">Arthrobacter siderocapsulatus</name>
    <dbReference type="NCBI Taxonomy" id="303"/>
    <lineage>
        <taxon>Bacteria</taxon>
        <taxon>Pseudomonadati</taxon>
        <taxon>Pseudomonadota</taxon>
        <taxon>Gammaproteobacteria</taxon>
        <taxon>Pseudomonadales</taxon>
        <taxon>Pseudomonadaceae</taxon>
        <taxon>Pseudomonas</taxon>
    </lineage>
</organism>
<feature type="domain" description="HTH lysR-type" evidence="5">
    <location>
        <begin position="3"/>
        <end position="60"/>
    </location>
</feature>
<dbReference type="InterPro" id="IPR000847">
    <property type="entry name" value="LysR_HTH_N"/>
</dbReference>
<dbReference type="GO" id="GO:0003700">
    <property type="term" value="F:DNA-binding transcription factor activity"/>
    <property type="evidence" value="ECO:0007669"/>
    <property type="project" value="InterPro"/>
</dbReference>
<dbReference type="Gene3D" id="1.10.10.10">
    <property type="entry name" value="Winged helix-like DNA-binding domain superfamily/Winged helix DNA-binding domain"/>
    <property type="match status" value="1"/>
</dbReference>
<dbReference type="EMBL" id="CP030750">
    <property type="protein sequence ID" value="AXA25479.1"/>
    <property type="molecule type" value="Genomic_DNA"/>
</dbReference>
<dbReference type="SUPFAM" id="SSF46785">
    <property type="entry name" value="Winged helix' DNA-binding domain"/>
    <property type="match status" value="1"/>
</dbReference>
<evidence type="ECO:0000256" key="2">
    <source>
        <dbReference type="ARBA" id="ARBA00023015"/>
    </source>
</evidence>
<name>A0AAD0LBA5_PSEPU</name>
<dbReference type="PANTHER" id="PTHR30419">
    <property type="entry name" value="HTH-TYPE TRANSCRIPTIONAL REGULATOR YBHD"/>
    <property type="match status" value="1"/>
</dbReference>
<comment type="similarity">
    <text evidence="1">Belongs to the LysR transcriptional regulatory family.</text>
</comment>
<keyword evidence="4" id="KW-0804">Transcription</keyword>
<gene>
    <name evidence="6" type="ORF">C1S65_15635</name>
</gene>
<protein>
    <submittedName>
        <fullName evidence="6">LysR family transcriptional regulator</fullName>
    </submittedName>
</protein>
<accession>A0AAD0LBA5</accession>
<dbReference type="InterPro" id="IPR050950">
    <property type="entry name" value="HTH-type_LysR_regulators"/>
</dbReference>
<proteinExistence type="inferred from homology"/>
<dbReference type="Gene3D" id="3.40.190.290">
    <property type="match status" value="1"/>
</dbReference>
<evidence type="ECO:0000313" key="6">
    <source>
        <dbReference type="EMBL" id="AXA25479.1"/>
    </source>
</evidence>
<evidence type="ECO:0000259" key="5">
    <source>
        <dbReference type="PROSITE" id="PS50931"/>
    </source>
</evidence>
<keyword evidence="3" id="KW-0238">DNA-binding</keyword>
<keyword evidence="2" id="KW-0805">Transcription regulation</keyword>
<dbReference type="PANTHER" id="PTHR30419:SF2">
    <property type="entry name" value="LYSR FAMILY TRANSCRIPTIONAL REGULATOR"/>
    <property type="match status" value="1"/>
</dbReference>
<dbReference type="Proteomes" id="UP000251617">
    <property type="component" value="Chromosome"/>
</dbReference>
<dbReference type="InterPro" id="IPR036390">
    <property type="entry name" value="WH_DNA-bd_sf"/>
</dbReference>
<evidence type="ECO:0000256" key="1">
    <source>
        <dbReference type="ARBA" id="ARBA00009437"/>
    </source>
</evidence>